<dbReference type="Proteomes" id="UP000579945">
    <property type="component" value="Unassembled WGS sequence"/>
</dbReference>
<name>A0A7W5VM69_9ACTN</name>
<dbReference type="PANTHER" id="PTHR30097:SF4">
    <property type="entry name" value="SLR6042 PROTEIN"/>
    <property type="match status" value="1"/>
</dbReference>
<evidence type="ECO:0000256" key="2">
    <source>
        <dbReference type="SAM" id="Coils"/>
    </source>
</evidence>
<feature type="domain" description="Peptidoglycan binding-like" evidence="4">
    <location>
        <begin position="131"/>
        <end position="165"/>
    </location>
</feature>
<dbReference type="GO" id="GO:0016787">
    <property type="term" value="F:hydrolase activity"/>
    <property type="evidence" value="ECO:0007669"/>
    <property type="project" value="UniProtKB-KW"/>
</dbReference>
<dbReference type="SUPFAM" id="SSF47090">
    <property type="entry name" value="PGBD-like"/>
    <property type="match status" value="1"/>
</dbReference>
<keyword evidence="7" id="KW-1185">Reference proteome</keyword>
<feature type="domain" description="Multidrug resistance protein MdtA-like C-terminal permuted SH3" evidence="5">
    <location>
        <begin position="532"/>
        <end position="591"/>
    </location>
</feature>
<organism evidence="6 7">
    <name type="scientific">Nonomuraea dietziae</name>
    <dbReference type="NCBI Taxonomy" id="65515"/>
    <lineage>
        <taxon>Bacteria</taxon>
        <taxon>Bacillati</taxon>
        <taxon>Actinomycetota</taxon>
        <taxon>Actinomycetes</taxon>
        <taxon>Streptosporangiales</taxon>
        <taxon>Streptosporangiaceae</taxon>
        <taxon>Nonomuraea</taxon>
    </lineage>
</organism>
<dbReference type="Pfam" id="PF25967">
    <property type="entry name" value="RND-MFP_C"/>
    <property type="match status" value="1"/>
</dbReference>
<dbReference type="PANTHER" id="PTHR30097">
    <property type="entry name" value="CATION EFFLUX SYSTEM PROTEIN CUSB"/>
    <property type="match status" value="1"/>
</dbReference>
<dbReference type="GO" id="GO:0015679">
    <property type="term" value="P:plasma membrane copper ion transport"/>
    <property type="evidence" value="ECO:0007669"/>
    <property type="project" value="TreeGrafter"/>
</dbReference>
<dbReference type="AlphaFoldDB" id="A0A7W5VM69"/>
<evidence type="ECO:0000313" key="7">
    <source>
        <dbReference type="Proteomes" id="UP000579945"/>
    </source>
</evidence>
<evidence type="ECO:0000259" key="5">
    <source>
        <dbReference type="Pfam" id="PF25967"/>
    </source>
</evidence>
<dbReference type="InterPro" id="IPR036365">
    <property type="entry name" value="PGBD-like_sf"/>
</dbReference>
<comment type="caution">
    <text evidence="6">The sequence shown here is derived from an EMBL/GenBank/DDBJ whole genome shotgun (WGS) entry which is preliminary data.</text>
</comment>
<evidence type="ECO:0000256" key="3">
    <source>
        <dbReference type="SAM" id="MobiDB-lite"/>
    </source>
</evidence>
<protein>
    <submittedName>
        <fullName evidence="6">Peptidoglycan hydrolase-like protein with peptidoglycan-binding domain</fullName>
    </submittedName>
</protein>
<dbReference type="InterPro" id="IPR058627">
    <property type="entry name" value="MdtA-like_C"/>
</dbReference>
<dbReference type="Gene3D" id="2.40.420.20">
    <property type="match status" value="1"/>
</dbReference>
<evidence type="ECO:0000259" key="4">
    <source>
        <dbReference type="Pfam" id="PF01471"/>
    </source>
</evidence>
<gene>
    <name evidence="6" type="ORF">FHR33_006347</name>
</gene>
<dbReference type="GO" id="GO:0060003">
    <property type="term" value="P:copper ion export"/>
    <property type="evidence" value="ECO:0007669"/>
    <property type="project" value="TreeGrafter"/>
</dbReference>
<dbReference type="InterPro" id="IPR002477">
    <property type="entry name" value="Peptidoglycan-bd-like"/>
</dbReference>
<feature type="coiled-coil region" evidence="2">
    <location>
        <begin position="313"/>
        <end position="396"/>
    </location>
</feature>
<accession>A0A7W5VM69</accession>
<dbReference type="RefSeq" id="WP_312895796.1">
    <property type="nucleotide sequence ID" value="NZ_BAAAXX010000160.1"/>
</dbReference>
<evidence type="ECO:0000256" key="1">
    <source>
        <dbReference type="ARBA" id="ARBA00022448"/>
    </source>
</evidence>
<feature type="region of interest" description="Disordered" evidence="3">
    <location>
        <begin position="272"/>
        <end position="305"/>
    </location>
</feature>
<proteinExistence type="predicted"/>
<dbReference type="InterPro" id="IPR051909">
    <property type="entry name" value="MFP_Cation_Efflux"/>
</dbReference>
<dbReference type="GO" id="GO:0030313">
    <property type="term" value="C:cell envelope"/>
    <property type="evidence" value="ECO:0007669"/>
    <property type="project" value="TreeGrafter"/>
</dbReference>
<keyword evidence="6" id="KW-0378">Hydrolase</keyword>
<keyword evidence="2" id="KW-0175">Coiled coil</keyword>
<dbReference type="GeneID" id="95392631"/>
<dbReference type="Pfam" id="PF01471">
    <property type="entry name" value="PG_binding_1"/>
    <property type="match status" value="1"/>
</dbReference>
<reference evidence="6 7" key="1">
    <citation type="submission" date="2020-08" db="EMBL/GenBank/DDBJ databases">
        <title>Sequencing the genomes of 1000 actinobacteria strains.</title>
        <authorList>
            <person name="Klenk H.-P."/>
        </authorList>
    </citation>
    <scope>NUCLEOTIDE SEQUENCE [LARGE SCALE GENOMIC DNA]</scope>
    <source>
        <strain evidence="6 7">DSM 44320</strain>
    </source>
</reference>
<dbReference type="EMBL" id="JACIBV010000001">
    <property type="protein sequence ID" value="MBB3730487.1"/>
    <property type="molecule type" value="Genomic_DNA"/>
</dbReference>
<keyword evidence="1" id="KW-0813">Transport</keyword>
<feature type="compositionally biased region" description="Low complexity" evidence="3">
    <location>
        <begin position="279"/>
        <end position="292"/>
    </location>
</feature>
<dbReference type="InterPro" id="IPR036366">
    <property type="entry name" value="PGBDSf"/>
</dbReference>
<dbReference type="Gene3D" id="1.10.101.10">
    <property type="entry name" value="PGBD-like superfamily/PGBD"/>
    <property type="match status" value="1"/>
</dbReference>
<sequence length="591" mass="61773">MKSPRKVLIGTVACVIATAGVGWGVSTRLRSPADEAALRTPPKASLITAPVERTKLVSTVVVSGTLEYGSPLPVTLAGVVGGSDTTQRATRAPRPGKVVEGGVLMEVNGRPVFAMSGKVPMHRTIGPGAKGADVKQLQRALRALGHGARVTGVFDPATVAAVTKFYARKGYEAQQPTLESRQQLDSLRKAVQTAQETLVTEQKALDQGGDVRPLKLKLGNARADLKAAQRAYDEAKERSHTTEDDAKIEAADVAVRAAEERVLQAENDLAAAVQENDTPDTGSPTTTTSPAATPAPAPSPKASVDTTLLELRVSNARADLESARRAYGRIEEEARLARGKRLTELSKTVRDAKEAVATAEQALRQARSLSPVKLKVANARKDLAAARSLMAEYQRTFGTTIPPGELVFLPKLPARLHKAGVKAGENVDKAVATVTSSSFVVTGSVESTEIDLLKEGLDAVIETSSGKTYPATLTAFGEKAALSTDEAKPAEGEEGMSSEPVLISPVSEKGLKGLAGTAVTAKVTVGATDTEVLVVPVAAVTTSADGKARVRVEVSPDKTKDVEVRTGLTADGKVEVTGDLKEGDRVVVSGA</sequence>
<evidence type="ECO:0000313" key="6">
    <source>
        <dbReference type="EMBL" id="MBB3730487.1"/>
    </source>
</evidence>